<dbReference type="Pfam" id="PF03466">
    <property type="entry name" value="LysR_substrate"/>
    <property type="match status" value="1"/>
</dbReference>
<dbReference type="PANTHER" id="PTHR30126:SF40">
    <property type="entry name" value="HTH-TYPE TRANSCRIPTIONAL REGULATOR GLTR"/>
    <property type="match status" value="1"/>
</dbReference>
<dbReference type="AlphaFoldDB" id="A0A917M1P1"/>
<evidence type="ECO:0000259" key="5">
    <source>
        <dbReference type="PROSITE" id="PS50931"/>
    </source>
</evidence>
<comment type="caution">
    <text evidence="6">The sequence shown here is derived from an EMBL/GenBank/DDBJ whole genome shotgun (WGS) entry which is preliminary data.</text>
</comment>
<sequence>MLDLVYLHTFREVARRRSITRAAEELGYAQSSVTVQIQKLEKHYGVPLLERYGRYMRLTPPGEALLKLASQMLDLYDQSRETVAGYAGGTLVIGAIDSLSAYFLPPYLQRLRRMFPGLNIQLQPERESNIVSKVKEGEFDIGLLLDVKPADTSLLCTAVREEPLMLVALPDHPLGLLPKVELSDLNGAELIISEESCIYRGMFEKVLREGEIAFTSLFELGNPEAIKQCVVNGLGIALLPQMVVADELAAGKLAALPFTHPDIRFDLQYLIHPKKWMSGPLQAFIDMLGDSEEGESASHSGAVG</sequence>
<evidence type="ECO:0000313" key="7">
    <source>
        <dbReference type="Proteomes" id="UP000600247"/>
    </source>
</evidence>
<keyword evidence="4" id="KW-0804">Transcription</keyword>
<dbReference type="InterPro" id="IPR000847">
    <property type="entry name" value="LysR_HTH_N"/>
</dbReference>
<dbReference type="EMBL" id="BMHY01000005">
    <property type="protein sequence ID" value="GGG73590.1"/>
    <property type="molecule type" value="Genomic_DNA"/>
</dbReference>
<dbReference type="Gene3D" id="3.40.190.10">
    <property type="entry name" value="Periplasmic binding protein-like II"/>
    <property type="match status" value="2"/>
</dbReference>
<dbReference type="SUPFAM" id="SSF46785">
    <property type="entry name" value="Winged helix' DNA-binding domain"/>
    <property type="match status" value="1"/>
</dbReference>
<accession>A0A917M1P1</accession>
<dbReference type="SUPFAM" id="SSF53850">
    <property type="entry name" value="Periplasmic binding protein-like II"/>
    <property type="match status" value="1"/>
</dbReference>
<dbReference type="InterPro" id="IPR036390">
    <property type="entry name" value="WH_DNA-bd_sf"/>
</dbReference>
<keyword evidence="7" id="KW-1185">Reference proteome</keyword>
<dbReference type="PRINTS" id="PR00039">
    <property type="entry name" value="HTHLYSR"/>
</dbReference>
<comment type="similarity">
    <text evidence="1">Belongs to the LysR transcriptional regulatory family.</text>
</comment>
<evidence type="ECO:0000256" key="4">
    <source>
        <dbReference type="ARBA" id="ARBA00023163"/>
    </source>
</evidence>
<dbReference type="InterPro" id="IPR036388">
    <property type="entry name" value="WH-like_DNA-bd_sf"/>
</dbReference>
<dbReference type="GO" id="GO:0003700">
    <property type="term" value="F:DNA-binding transcription factor activity"/>
    <property type="evidence" value="ECO:0007669"/>
    <property type="project" value="InterPro"/>
</dbReference>
<dbReference type="FunFam" id="1.10.10.10:FF:000001">
    <property type="entry name" value="LysR family transcriptional regulator"/>
    <property type="match status" value="1"/>
</dbReference>
<reference evidence="6 7" key="1">
    <citation type="journal article" date="2014" name="Int. J. Syst. Evol. Microbiol.">
        <title>Complete genome sequence of Corynebacterium casei LMG S-19264T (=DSM 44701T), isolated from a smear-ripened cheese.</title>
        <authorList>
            <consortium name="US DOE Joint Genome Institute (JGI-PGF)"/>
            <person name="Walter F."/>
            <person name="Albersmeier A."/>
            <person name="Kalinowski J."/>
            <person name="Ruckert C."/>
        </authorList>
    </citation>
    <scope>NUCLEOTIDE SEQUENCE [LARGE SCALE GENOMIC DNA]</scope>
    <source>
        <strain evidence="6 7">CGMCC 1.15286</strain>
    </source>
</reference>
<dbReference type="GO" id="GO:0000976">
    <property type="term" value="F:transcription cis-regulatory region binding"/>
    <property type="evidence" value="ECO:0007669"/>
    <property type="project" value="TreeGrafter"/>
</dbReference>
<evidence type="ECO:0000256" key="2">
    <source>
        <dbReference type="ARBA" id="ARBA00023015"/>
    </source>
</evidence>
<dbReference type="PANTHER" id="PTHR30126">
    <property type="entry name" value="HTH-TYPE TRANSCRIPTIONAL REGULATOR"/>
    <property type="match status" value="1"/>
</dbReference>
<dbReference type="PROSITE" id="PS50931">
    <property type="entry name" value="HTH_LYSR"/>
    <property type="match status" value="1"/>
</dbReference>
<dbReference type="InterPro" id="IPR005119">
    <property type="entry name" value="LysR_subst-bd"/>
</dbReference>
<feature type="domain" description="HTH lysR-type" evidence="5">
    <location>
        <begin position="2"/>
        <end position="59"/>
    </location>
</feature>
<evidence type="ECO:0000313" key="6">
    <source>
        <dbReference type="EMBL" id="GGG73590.1"/>
    </source>
</evidence>
<dbReference type="CDD" id="cd05466">
    <property type="entry name" value="PBP2_LTTR_substrate"/>
    <property type="match status" value="1"/>
</dbReference>
<proteinExistence type="inferred from homology"/>
<evidence type="ECO:0000256" key="3">
    <source>
        <dbReference type="ARBA" id="ARBA00023125"/>
    </source>
</evidence>
<dbReference type="Proteomes" id="UP000600247">
    <property type="component" value="Unassembled WGS sequence"/>
</dbReference>
<keyword evidence="3" id="KW-0238">DNA-binding</keyword>
<keyword evidence="2" id="KW-0805">Transcription regulation</keyword>
<protein>
    <submittedName>
        <fullName evidence="6">LysR family transcriptional regulator</fullName>
    </submittedName>
</protein>
<organism evidence="6 7">
    <name type="scientific">Paenibacillus radicis</name>
    <name type="common">ex Gao et al. 2016</name>
    <dbReference type="NCBI Taxonomy" id="1737354"/>
    <lineage>
        <taxon>Bacteria</taxon>
        <taxon>Bacillati</taxon>
        <taxon>Bacillota</taxon>
        <taxon>Bacilli</taxon>
        <taxon>Bacillales</taxon>
        <taxon>Paenibacillaceae</taxon>
        <taxon>Paenibacillus</taxon>
    </lineage>
</organism>
<name>A0A917M1P1_9BACL</name>
<gene>
    <name evidence="6" type="ORF">GCM10010918_32110</name>
</gene>
<evidence type="ECO:0000256" key="1">
    <source>
        <dbReference type="ARBA" id="ARBA00009437"/>
    </source>
</evidence>
<dbReference type="Pfam" id="PF00126">
    <property type="entry name" value="HTH_1"/>
    <property type="match status" value="1"/>
</dbReference>
<dbReference type="Gene3D" id="1.10.10.10">
    <property type="entry name" value="Winged helix-like DNA-binding domain superfamily/Winged helix DNA-binding domain"/>
    <property type="match status" value="1"/>
</dbReference>